<dbReference type="RefSeq" id="WP_074758896.1">
    <property type="nucleotide sequence ID" value="NZ_FOGJ01000043.1"/>
</dbReference>
<evidence type="ECO:0000259" key="1">
    <source>
        <dbReference type="Pfam" id="PF09511"/>
    </source>
</evidence>
<reference evidence="2 3" key="1">
    <citation type="submission" date="2016-10" db="EMBL/GenBank/DDBJ databases">
        <authorList>
            <person name="de Groot N.N."/>
        </authorList>
    </citation>
    <scope>NUCLEOTIDE SEQUENCE [LARGE SCALE GENOMIC DNA]</scope>
    <source>
        <strain evidence="2 3">AR40</strain>
    </source>
</reference>
<dbReference type="EMBL" id="FOGJ01000043">
    <property type="protein sequence ID" value="SES41152.1"/>
    <property type="molecule type" value="Genomic_DNA"/>
</dbReference>
<dbReference type="Pfam" id="PF09511">
    <property type="entry name" value="RNA_lig_T4_1"/>
    <property type="match status" value="1"/>
</dbReference>
<dbReference type="OrthoDB" id="1310645at2"/>
<name>A0A1H9X4S8_BUTFI</name>
<sequence length="217" mass="25224">MKSKILEFIENNTDSWEEKLNARLIRISRNGDLACFKYMAEADFSDPLVCEARGIVIDVVQLSVVCWQFDKFFNVQEQYAADIDWNSARVLEKIDGSMIKLFWYKDAWKFATSSTCDAKDAAIPGYNELTYADIIKYYDWQFAEMKHKAEDMMLYSRRLYEEYDHDRKAVAMTIKDSPYAWAGFKAIGNEKDITDIMGVLVSANVEKLIAEYPEISR</sequence>
<evidence type="ECO:0000313" key="3">
    <source>
        <dbReference type="Proteomes" id="UP000182584"/>
    </source>
</evidence>
<dbReference type="InterPro" id="IPR019039">
    <property type="entry name" value="T4-Rnl1-like_N"/>
</dbReference>
<keyword evidence="2" id="KW-0436">Ligase</keyword>
<dbReference type="GO" id="GO:0016874">
    <property type="term" value="F:ligase activity"/>
    <property type="evidence" value="ECO:0007669"/>
    <property type="project" value="UniProtKB-KW"/>
</dbReference>
<protein>
    <submittedName>
        <fullName evidence="2">RNA ligase</fullName>
    </submittedName>
</protein>
<organism evidence="2 3">
    <name type="scientific">Butyrivibrio fibrisolvens</name>
    <dbReference type="NCBI Taxonomy" id="831"/>
    <lineage>
        <taxon>Bacteria</taxon>
        <taxon>Bacillati</taxon>
        <taxon>Bacillota</taxon>
        <taxon>Clostridia</taxon>
        <taxon>Lachnospirales</taxon>
        <taxon>Lachnospiraceae</taxon>
        <taxon>Butyrivibrio</taxon>
    </lineage>
</organism>
<proteinExistence type="predicted"/>
<dbReference type="AlphaFoldDB" id="A0A1H9X4S8"/>
<feature type="domain" description="T4 RNA ligase 1-like N-terminal" evidence="1">
    <location>
        <begin position="51"/>
        <end position="135"/>
    </location>
</feature>
<gene>
    <name evidence="2" type="ORF">SAMN04487884_14328</name>
</gene>
<evidence type="ECO:0000313" key="2">
    <source>
        <dbReference type="EMBL" id="SES41152.1"/>
    </source>
</evidence>
<accession>A0A1H9X4S8</accession>
<dbReference type="Proteomes" id="UP000182584">
    <property type="component" value="Unassembled WGS sequence"/>
</dbReference>
<dbReference type="eggNOG" id="COG0639">
    <property type="taxonomic scope" value="Bacteria"/>
</dbReference>